<name>A0A5C3LUV5_9AGAR</name>
<organism evidence="2 3">
    <name type="scientific">Crucibulum laeve</name>
    <dbReference type="NCBI Taxonomy" id="68775"/>
    <lineage>
        <taxon>Eukaryota</taxon>
        <taxon>Fungi</taxon>
        <taxon>Dikarya</taxon>
        <taxon>Basidiomycota</taxon>
        <taxon>Agaricomycotina</taxon>
        <taxon>Agaricomycetes</taxon>
        <taxon>Agaricomycetidae</taxon>
        <taxon>Agaricales</taxon>
        <taxon>Agaricineae</taxon>
        <taxon>Nidulariaceae</taxon>
        <taxon>Crucibulum</taxon>
    </lineage>
</organism>
<keyword evidence="1" id="KW-0472">Membrane</keyword>
<dbReference type="AlphaFoldDB" id="A0A5C3LUV5"/>
<evidence type="ECO:0000313" key="2">
    <source>
        <dbReference type="EMBL" id="TFK36760.1"/>
    </source>
</evidence>
<protein>
    <submittedName>
        <fullName evidence="2">Uncharacterized protein</fullName>
    </submittedName>
</protein>
<evidence type="ECO:0000313" key="3">
    <source>
        <dbReference type="Proteomes" id="UP000308652"/>
    </source>
</evidence>
<accession>A0A5C3LUV5</accession>
<sequence length="54" mass="6326">MATSYDINPPTFYSYSCIPLLFFLEPCSNMVYWFILRSIHILSTYELSTPLLVN</sequence>
<keyword evidence="1" id="KW-0812">Transmembrane</keyword>
<evidence type="ECO:0000256" key="1">
    <source>
        <dbReference type="SAM" id="Phobius"/>
    </source>
</evidence>
<gene>
    <name evidence="2" type="ORF">BDQ12DRAFT_686452</name>
</gene>
<proteinExistence type="predicted"/>
<keyword evidence="1" id="KW-1133">Transmembrane helix</keyword>
<keyword evidence="3" id="KW-1185">Reference proteome</keyword>
<feature type="transmembrane region" description="Helical" evidence="1">
    <location>
        <begin position="12"/>
        <end position="35"/>
    </location>
</feature>
<dbReference type="Proteomes" id="UP000308652">
    <property type="component" value="Unassembled WGS sequence"/>
</dbReference>
<dbReference type="EMBL" id="ML213612">
    <property type="protein sequence ID" value="TFK36760.1"/>
    <property type="molecule type" value="Genomic_DNA"/>
</dbReference>
<reference evidence="2 3" key="1">
    <citation type="journal article" date="2019" name="Nat. Ecol. Evol.">
        <title>Megaphylogeny resolves global patterns of mushroom evolution.</title>
        <authorList>
            <person name="Varga T."/>
            <person name="Krizsan K."/>
            <person name="Foldi C."/>
            <person name="Dima B."/>
            <person name="Sanchez-Garcia M."/>
            <person name="Sanchez-Ramirez S."/>
            <person name="Szollosi G.J."/>
            <person name="Szarkandi J.G."/>
            <person name="Papp V."/>
            <person name="Albert L."/>
            <person name="Andreopoulos W."/>
            <person name="Angelini C."/>
            <person name="Antonin V."/>
            <person name="Barry K.W."/>
            <person name="Bougher N.L."/>
            <person name="Buchanan P."/>
            <person name="Buyck B."/>
            <person name="Bense V."/>
            <person name="Catcheside P."/>
            <person name="Chovatia M."/>
            <person name="Cooper J."/>
            <person name="Damon W."/>
            <person name="Desjardin D."/>
            <person name="Finy P."/>
            <person name="Geml J."/>
            <person name="Haridas S."/>
            <person name="Hughes K."/>
            <person name="Justo A."/>
            <person name="Karasinski D."/>
            <person name="Kautmanova I."/>
            <person name="Kiss B."/>
            <person name="Kocsube S."/>
            <person name="Kotiranta H."/>
            <person name="LaButti K.M."/>
            <person name="Lechner B.E."/>
            <person name="Liimatainen K."/>
            <person name="Lipzen A."/>
            <person name="Lukacs Z."/>
            <person name="Mihaltcheva S."/>
            <person name="Morgado L.N."/>
            <person name="Niskanen T."/>
            <person name="Noordeloos M.E."/>
            <person name="Ohm R.A."/>
            <person name="Ortiz-Santana B."/>
            <person name="Ovrebo C."/>
            <person name="Racz N."/>
            <person name="Riley R."/>
            <person name="Savchenko A."/>
            <person name="Shiryaev A."/>
            <person name="Soop K."/>
            <person name="Spirin V."/>
            <person name="Szebenyi C."/>
            <person name="Tomsovsky M."/>
            <person name="Tulloss R.E."/>
            <person name="Uehling J."/>
            <person name="Grigoriev I.V."/>
            <person name="Vagvolgyi C."/>
            <person name="Papp T."/>
            <person name="Martin F.M."/>
            <person name="Miettinen O."/>
            <person name="Hibbett D.S."/>
            <person name="Nagy L.G."/>
        </authorList>
    </citation>
    <scope>NUCLEOTIDE SEQUENCE [LARGE SCALE GENOMIC DNA]</scope>
    <source>
        <strain evidence="2 3">CBS 166.37</strain>
    </source>
</reference>